<organism evidence="2 3">
    <name type="scientific">Paenibacillus sambharensis</name>
    <dbReference type="NCBI Taxonomy" id="1803190"/>
    <lineage>
        <taxon>Bacteria</taxon>
        <taxon>Bacillati</taxon>
        <taxon>Bacillota</taxon>
        <taxon>Bacilli</taxon>
        <taxon>Bacillales</taxon>
        <taxon>Paenibacillaceae</taxon>
        <taxon>Paenibacillus</taxon>
    </lineage>
</organism>
<feature type="transmembrane region" description="Helical" evidence="1">
    <location>
        <begin position="81"/>
        <end position="99"/>
    </location>
</feature>
<keyword evidence="1" id="KW-1133">Transmembrane helix</keyword>
<dbReference type="OrthoDB" id="2827528at2"/>
<feature type="transmembrane region" description="Helical" evidence="1">
    <location>
        <begin position="119"/>
        <end position="140"/>
    </location>
</feature>
<feature type="transmembrane region" description="Helical" evidence="1">
    <location>
        <begin position="222"/>
        <end position="240"/>
    </location>
</feature>
<keyword evidence="1" id="KW-0812">Transmembrane</keyword>
<feature type="transmembrane region" description="Helical" evidence="1">
    <location>
        <begin position="252"/>
        <end position="273"/>
    </location>
</feature>
<feature type="transmembrane region" description="Helical" evidence="1">
    <location>
        <begin position="51"/>
        <end position="69"/>
    </location>
</feature>
<proteinExistence type="predicted"/>
<protein>
    <submittedName>
        <fullName evidence="2">Uncharacterized protein</fullName>
    </submittedName>
</protein>
<dbReference type="EMBL" id="QKRB01000041">
    <property type="protein sequence ID" value="PZD96328.1"/>
    <property type="molecule type" value="Genomic_DNA"/>
</dbReference>
<name>A0A2W1L846_9BACL</name>
<comment type="caution">
    <text evidence="2">The sequence shown here is derived from an EMBL/GenBank/DDBJ whole genome shotgun (WGS) entry which is preliminary data.</text>
</comment>
<keyword evidence="1" id="KW-0472">Membrane</keyword>
<feature type="transmembrane region" description="Helical" evidence="1">
    <location>
        <begin position="189"/>
        <end position="210"/>
    </location>
</feature>
<reference evidence="2 3" key="1">
    <citation type="submission" date="2018-06" db="EMBL/GenBank/DDBJ databases">
        <title>Paenibacillus imtechensis sp. nov.</title>
        <authorList>
            <person name="Pinnaka A.K."/>
            <person name="Singh H."/>
            <person name="Kaur M."/>
        </authorList>
    </citation>
    <scope>NUCLEOTIDE SEQUENCE [LARGE SCALE GENOMIC DNA]</scope>
    <source>
        <strain evidence="2 3">SMB1</strain>
    </source>
</reference>
<feature type="transmembrane region" description="Helical" evidence="1">
    <location>
        <begin position="16"/>
        <end position="39"/>
    </location>
</feature>
<dbReference type="AlphaFoldDB" id="A0A2W1L846"/>
<dbReference type="Proteomes" id="UP000249522">
    <property type="component" value="Unassembled WGS sequence"/>
</dbReference>
<accession>A0A2W1L846</accession>
<evidence type="ECO:0000313" key="2">
    <source>
        <dbReference type="EMBL" id="PZD96328.1"/>
    </source>
</evidence>
<evidence type="ECO:0000256" key="1">
    <source>
        <dbReference type="SAM" id="Phobius"/>
    </source>
</evidence>
<gene>
    <name evidence="2" type="ORF">DNH61_08845</name>
</gene>
<feature type="transmembrane region" description="Helical" evidence="1">
    <location>
        <begin position="152"/>
        <end position="177"/>
    </location>
</feature>
<sequence>MPERTDAVKLFQGEKWLLLTGVLGLILAGICAVWVMLYGGPVSPDGDVSKAASFNAALGIFLISTAAIAPLSGMGRRSLAIFRWTYIILGLYGYFTETIQNFRGLNPRFTEGGTVLDSYISLLFVIDALLLVLVYAWFAVPFFSSKAAGKRPLLVLAARYAIMATMLSFAAGIWLSVNQGRFTGAEGNIIWLHGIGFHALQAIPLTAWLGERAALSDTARRSFVRWTGIAYILGLLFIGWQTYLGQAVFEWSLLPVLGALSFLAALLPVFMLLRSILMANHHVMEG</sequence>
<keyword evidence="3" id="KW-1185">Reference proteome</keyword>
<evidence type="ECO:0000313" key="3">
    <source>
        <dbReference type="Proteomes" id="UP000249522"/>
    </source>
</evidence>